<dbReference type="Proteomes" id="UP000242861">
    <property type="component" value="Unassembled WGS sequence"/>
</dbReference>
<dbReference type="EMBL" id="PIYS01000029">
    <property type="protein sequence ID" value="PKF70116.1"/>
    <property type="molecule type" value="Genomic_DNA"/>
</dbReference>
<evidence type="ECO:0000256" key="1">
    <source>
        <dbReference type="ARBA" id="ARBA00006738"/>
    </source>
</evidence>
<dbReference type="SUPFAM" id="SSF52980">
    <property type="entry name" value="Restriction endonuclease-like"/>
    <property type="match status" value="1"/>
</dbReference>
<proteinExistence type="inferred from homology"/>
<dbReference type="EMBL" id="BMDE01000001">
    <property type="protein sequence ID" value="GGH89424.1"/>
    <property type="molecule type" value="Genomic_DNA"/>
</dbReference>
<protein>
    <recommendedName>
        <fullName evidence="2">UPF0102 protein CW360_15135</fullName>
    </recommendedName>
</protein>
<gene>
    <name evidence="4" type="ORF">CW360_15135</name>
    <name evidence="3" type="ORF">GCM10007363_04530</name>
</gene>
<dbReference type="CDD" id="cd20736">
    <property type="entry name" value="PoNe_Nuclease"/>
    <property type="match status" value="1"/>
</dbReference>
<organism evidence="4 5">
    <name type="scientific">Pseudomonas fluvialis</name>
    <dbReference type="NCBI Taxonomy" id="1793966"/>
    <lineage>
        <taxon>Bacteria</taxon>
        <taxon>Pseudomonadati</taxon>
        <taxon>Pseudomonadota</taxon>
        <taxon>Gammaproteobacteria</taxon>
        <taxon>Pseudomonadales</taxon>
        <taxon>Pseudomonadaceae</taxon>
        <taxon>Pseudomonas</taxon>
    </lineage>
</organism>
<reference evidence="3" key="5">
    <citation type="submission" date="2024-05" db="EMBL/GenBank/DDBJ databases">
        <authorList>
            <person name="Sun Q."/>
            <person name="Sedlacek I."/>
        </authorList>
    </citation>
    <scope>NUCLEOTIDE SEQUENCE</scope>
    <source>
        <strain evidence="3">CCM 8778</strain>
    </source>
</reference>
<dbReference type="RefSeq" id="WP_093985908.1">
    <property type="nucleotide sequence ID" value="NZ_BMDE01000001.1"/>
</dbReference>
<dbReference type="InterPro" id="IPR011335">
    <property type="entry name" value="Restrct_endonuc-II-like"/>
</dbReference>
<dbReference type="PANTHER" id="PTHR34039">
    <property type="entry name" value="UPF0102 PROTEIN YRAN"/>
    <property type="match status" value="1"/>
</dbReference>
<dbReference type="GO" id="GO:0003676">
    <property type="term" value="F:nucleic acid binding"/>
    <property type="evidence" value="ECO:0007669"/>
    <property type="project" value="InterPro"/>
</dbReference>
<evidence type="ECO:0000313" key="6">
    <source>
        <dbReference type="Proteomes" id="UP000655550"/>
    </source>
</evidence>
<dbReference type="Pfam" id="PF02021">
    <property type="entry name" value="UPF0102"/>
    <property type="match status" value="1"/>
</dbReference>
<dbReference type="InterPro" id="IPR003509">
    <property type="entry name" value="UPF0102_YraN-like"/>
</dbReference>
<dbReference type="Proteomes" id="UP000655550">
    <property type="component" value="Unassembled WGS sequence"/>
</dbReference>
<evidence type="ECO:0000313" key="5">
    <source>
        <dbReference type="Proteomes" id="UP000242861"/>
    </source>
</evidence>
<evidence type="ECO:0000313" key="4">
    <source>
        <dbReference type="EMBL" id="PKF70116.1"/>
    </source>
</evidence>
<reference evidence="6" key="4">
    <citation type="journal article" date="2019" name="Int. J. Syst. Evol. Microbiol.">
        <title>The Global Catalogue of Microorganisms (GCM) 10K type strain sequencing project: providing services to taxonomists for standard genome sequencing and annotation.</title>
        <authorList>
            <consortium name="The Broad Institute Genomics Platform"/>
            <consortium name="The Broad Institute Genome Sequencing Center for Infectious Disease"/>
            <person name="Wu L."/>
            <person name="Ma J."/>
        </authorList>
    </citation>
    <scope>NUCLEOTIDE SEQUENCE [LARGE SCALE GENOMIC DNA]</scope>
    <source>
        <strain evidence="6">CCM 8778</strain>
    </source>
</reference>
<evidence type="ECO:0000313" key="3">
    <source>
        <dbReference type="EMBL" id="GGH89424.1"/>
    </source>
</evidence>
<sequence>MSRQHSGQLAEQRACQFLQRQGLRLLERNWRCRLGELDLIMRDDDHLVFVEVRYRSHAAWGGAAASVDARKQARLIRAAEQFLQQHPALARLACRFDVVALDGEQPPDWLQGAFTG</sequence>
<reference evidence="3" key="1">
    <citation type="journal article" date="2014" name="Int. J. Syst. Evol. Microbiol.">
        <title>Complete genome of a new Firmicutes species belonging to the dominant human colonic microbiota ('Ruminococcus bicirculans') reveals two chromosomes and a selective capacity to utilize plant glucans.</title>
        <authorList>
            <consortium name="NISC Comparative Sequencing Program"/>
            <person name="Wegmann U."/>
            <person name="Louis P."/>
            <person name="Goesmann A."/>
            <person name="Henrissat B."/>
            <person name="Duncan S.H."/>
            <person name="Flint H.J."/>
        </authorList>
    </citation>
    <scope>NUCLEOTIDE SEQUENCE</scope>
    <source>
        <strain evidence="3">CCM 8778</strain>
    </source>
</reference>
<name>A0A2I0CLT7_9PSED</name>
<dbReference type="InterPro" id="IPR011856">
    <property type="entry name" value="tRNA_endonuc-like_dom_sf"/>
</dbReference>
<reference evidence="5" key="3">
    <citation type="submission" date="2017-12" db="EMBL/GenBank/DDBJ databases">
        <authorList>
            <person name="Yu X.-Y."/>
        </authorList>
    </citation>
    <scope>NUCLEOTIDE SEQUENCE [LARGE SCALE GENOMIC DNA]</scope>
    <source>
        <strain evidence="5">ZYSR67-Z</strain>
    </source>
</reference>
<keyword evidence="6" id="KW-1185">Reference proteome</keyword>
<dbReference type="AlphaFoldDB" id="A0A2I0CLT7"/>
<dbReference type="NCBIfam" id="NF009150">
    <property type="entry name" value="PRK12497.1-3"/>
    <property type="match status" value="1"/>
</dbReference>
<reference evidence="4" key="2">
    <citation type="submission" date="2017-12" db="EMBL/GenBank/DDBJ databases">
        <authorList>
            <person name="Hurst M.R.H."/>
        </authorList>
    </citation>
    <scope>NUCLEOTIDE SEQUENCE [LARGE SCALE GENOMIC DNA]</scope>
    <source>
        <strain evidence="4">ZYSR67-Z</strain>
    </source>
</reference>
<accession>A0A2I0CLT7</accession>
<evidence type="ECO:0000256" key="2">
    <source>
        <dbReference type="HAMAP-Rule" id="MF_00048"/>
    </source>
</evidence>
<dbReference type="HAMAP" id="MF_00048">
    <property type="entry name" value="UPF0102"/>
    <property type="match status" value="1"/>
</dbReference>
<comment type="similarity">
    <text evidence="1 2">Belongs to the UPF0102 family.</text>
</comment>
<comment type="caution">
    <text evidence="4">The sequence shown here is derived from an EMBL/GenBank/DDBJ whole genome shotgun (WGS) entry which is preliminary data.</text>
</comment>
<dbReference type="PANTHER" id="PTHR34039:SF1">
    <property type="entry name" value="UPF0102 PROTEIN YRAN"/>
    <property type="match status" value="1"/>
</dbReference>
<dbReference type="Gene3D" id="3.40.1350.10">
    <property type="match status" value="1"/>
</dbReference>
<dbReference type="NCBIfam" id="TIGR00252">
    <property type="entry name" value="YraN family protein"/>
    <property type="match status" value="1"/>
</dbReference>